<organism evidence="2">
    <name type="scientific">Siphoviridae sp. ctJER10</name>
    <dbReference type="NCBI Taxonomy" id="2825430"/>
    <lineage>
        <taxon>Viruses</taxon>
        <taxon>Duplodnaviria</taxon>
        <taxon>Heunggongvirae</taxon>
        <taxon>Uroviricota</taxon>
        <taxon>Caudoviricetes</taxon>
    </lineage>
</organism>
<dbReference type="PANTHER" id="PTHR30050:SF4">
    <property type="entry name" value="ATP-BINDING PROTEIN RV3427C IN INSERTION SEQUENCE-RELATED"/>
    <property type="match status" value="1"/>
</dbReference>
<name>A0A8S5PVK6_9CAUD</name>
<evidence type="ECO:0000259" key="1">
    <source>
        <dbReference type="SMART" id="SM00382"/>
    </source>
</evidence>
<dbReference type="InterPro" id="IPR003593">
    <property type="entry name" value="AAA+_ATPase"/>
</dbReference>
<dbReference type="CDD" id="cd00009">
    <property type="entry name" value="AAA"/>
    <property type="match status" value="1"/>
</dbReference>
<proteinExistence type="predicted"/>
<sequence length="243" mass="27903">MEQMDVTAALEQLREKMSKSTGNKRRPRPTDKIEFYKPIYDKPIVIRSNINETYAAAGIPKRYYGMSFDWLKENGKFQNANKEAYAVVKDYRDNLAEYMNTGKGLILRGPAGTGKTSLAVCILKEVMKLNTGAMMISMPNLLDTMLTLSKGDRVAYLAYEQKLKHIPMLLLDDFGAEYSKSDWVAAKVESIIIERYNSMRPIILTTNYSDQWTKDNYSGRIYDRLRGEYKVAVFMGQSHRLEN</sequence>
<reference evidence="2" key="1">
    <citation type="journal article" date="2021" name="Proc. Natl. Acad. Sci. U.S.A.">
        <title>A Catalog of Tens of Thousands of Viruses from Human Metagenomes Reveals Hidden Associations with Chronic Diseases.</title>
        <authorList>
            <person name="Tisza M.J."/>
            <person name="Buck C.B."/>
        </authorList>
    </citation>
    <scope>NUCLEOTIDE SEQUENCE</scope>
    <source>
        <strain evidence="2">CtJER10</strain>
    </source>
</reference>
<dbReference type="GO" id="GO:0005524">
    <property type="term" value="F:ATP binding"/>
    <property type="evidence" value="ECO:0007669"/>
    <property type="project" value="InterPro"/>
</dbReference>
<dbReference type="PANTHER" id="PTHR30050">
    <property type="entry name" value="CHROMOSOMAL REPLICATION INITIATOR PROTEIN DNAA"/>
    <property type="match status" value="1"/>
</dbReference>
<dbReference type="Pfam" id="PF01695">
    <property type="entry name" value="IstB_IS21"/>
    <property type="match status" value="1"/>
</dbReference>
<dbReference type="InterPro" id="IPR027417">
    <property type="entry name" value="P-loop_NTPase"/>
</dbReference>
<dbReference type="Gene3D" id="3.40.50.300">
    <property type="entry name" value="P-loop containing nucleotide triphosphate hydrolases"/>
    <property type="match status" value="1"/>
</dbReference>
<evidence type="ECO:0000313" key="2">
    <source>
        <dbReference type="EMBL" id="DAE10515.1"/>
    </source>
</evidence>
<dbReference type="GO" id="GO:0004386">
    <property type="term" value="F:helicase activity"/>
    <property type="evidence" value="ECO:0007669"/>
    <property type="project" value="UniProtKB-KW"/>
</dbReference>
<keyword evidence="2" id="KW-0378">Hydrolase</keyword>
<dbReference type="SMART" id="SM00382">
    <property type="entry name" value="AAA"/>
    <property type="match status" value="1"/>
</dbReference>
<dbReference type="InterPro" id="IPR002611">
    <property type="entry name" value="IstB_ATP-bd"/>
</dbReference>
<feature type="domain" description="AAA+ ATPase" evidence="1">
    <location>
        <begin position="101"/>
        <end position="232"/>
    </location>
</feature>
<accession>A0A8S5PVK6</accession>
<keyword evidence="2" id="KW-0347">Helicase</keyword>
<keyword evidence="2" id="KW-0067">ATP-binding</keyword>
<keyword evidence="2" id="KW-0547">Nucleotide-binding</keyword>
<protein>
    <submittedName>
        <fullName evidence="2">Replicative helicase</fullName>
    </submittedName>
</protein>
<dbReference type="EMBL" id="BK015513">
    <property type="protein sequence ID" value="DAE10515.1"/>
    <property type="molecule type" value="Genomic_DNA"/>
</dbReference>
<dbReference type="GO" id="GO:0006260">
    <property type="term" value="P:DNA replication"/>
    <property type="evidence" value="ECO:0007669"/>
    <property type="project" value="TreeGrafter"/>
</dbReference>
<dbReference type="SUPFAM" id="SSF52540">
    <property type="entry name" value="P-loop containing nucleoside triphosphate hydrolases"/>
    <property type="match status" value="1"/>
</dbReference>